<dbReference type="RefSeq" id="WP_125407768.1">
    <property type="nucleotide sequence ID" value="NZ_JBEHHI010000001.1"/>
</dbReference>
<sequence length="328" mass="36611">MEFVTDRIERAAFLPLPRPDTAEGRPRRVGVEIEFGGLTEMETAALVQAVLGGRVVEDTPHEFVVDGTTLGDVEVCLDTALRDKAGTALADLGLELGRAVVPVEIVTAPLTPDDLPHLEDLRKRLRAGGAQGSGGGLFLGFGVHLNPEIEGPEVGHILPVVRAYALLEDWLRKADPIDPSRRLLPFVDPYPRSFVDRLAGAPDWSLGALIDAYLEETPTRNRGLDMLPVFRHLDEARVLAGLDDASAVSARPAYHYRLPDSRLDDPEWTLAYEWNRWVMVERLANRPDALERLARDWLEYREAWTTTRPDWLAHVEARLDELNLWEAA</sequence>
<name>A0ABV3XRA9_9RHOB</name>
<evidence type="ECO:0000313" key="1">
    <source>
        <dbReference type="EMBL" id="MEX5727330.1"/>
    </source>
</evidence>
<evidence type="ECO:0008006" key="3">
    <source>
        <dbReference type="Google" id="ProtNLM"/>
    </source>
</evidence>
<dbReference type="Pfam" id="PF12224">
    <property type="entry name" value="Amidoligase_2"/>
    <property type="match status" value="1"/>
</dbReference>
<proteinExistence type="predicted"/>
<dbReference type="Proteomes" id="UP001560019">
    <property type="component" value="Unassembled WGS sequence"/>
</dbReference>
<dbReference type="EMBL" id="JBEHHI010000001">
    <property type="protein sequence ID" value="MEX5727330.1"/>
    <property type="molecule type" value="Genomic_DNA"/>
</dbReference>
<dbReference type="InterPro" id="IPR022025">
    <property type="entry name" value="Amidoligase_2"/>
</dbReference>
<comment type="caution">
    <text evidence="1">The sequence shown here is derived from an EMBL/GenBank/DDBJ whole genome shotgun (WGS) entry which is preliminary data.</text>
</comment>
<evidence type="ECO:0000313" key="2">
    <source>
        <dbReference type="Proteomes" id="UP001560019"/>
    </source>
</evidence>
<organism evidence="1 2">
    <name type="scientific">Rhodovulum iodosum</name>
    <dbReference type="NCBI Taxonomy" id="68291"/>
    <lineage>
        <taxon>Bacteria</taxon>
        <taxon>Pseudomonadati</taxon>
        <taxon>Pseudomonadota</taxon>
        <taxon>Alphaproteobacteria</taxon>
        <taxon>Rhodobacterales</taxon>
        <taxon>Paracoccaceae</taxon>
        <taxon>Rhodovulum</taxon>
    </lineage>
</organism>
<reference evidence="1 2" key="1">
    <citation type="submission" date="2024-06" db="EMBL/GenBank/DDBJ databases">
        <title>Genome of Rhodovulum iodosum, a marine photoferrotroph.</title>
        <authorList>
            <person name="Bianchini G."/>
            <person name="Nikeleit V."/>
            <person name="Kappler A."/>
            <person name="Bryce C."/>
            <person name="Sanchez-Baracaldo P."/>
        </authorList>
    </citation>
    <scope>NUCLEOTIDE SEQUENCE [LARGE SCALE GENOMIC DNA]</scope>
    <source>
        <strain evidence="1 2">UT/N1</strain>
    </source>
</reference>
<keyword evidence="2" id="KW-1185">Reference proteome</keyword>
<accession>A0ABV3XRA9</accession>
<gene>
    <name evidence="1" type="ORF">Ga0609869_000683</name>
</gene>
<protein>
    <recommendedName>
        <fullName evidence="3">Amidoligase enzyme</fullName>
    </recommendedName>
</protein>